<organism evidence="1 2">
    <name type="scientific">Ginsengibacter hankyongi</name>
    <dbReference type="NCBI Taxonomy" id="2607284"/>
    <lineage>
        <taxon>Bacteria</taxon>
        <taxon>Pseudomonadati</taxon>
        <taxon>Bacteroidota</taxon>
        <taxon>Chitinophagia</taxon>
        <taxon>Chitinophagales</taxon>
        <taxon>Chitinophagaceae</taxon>
        <taxon>Ginsengibacter</taxon>
    </lineage>
</organism>
<evidence type="ECO:0000313" key="2">
    <source>
        <dbReference type="Proteomes" id="UP000326903"/>
    </source>
</evidence>
<dbReference type="RefSeq" id="WP_150416926.1">
    <property type="nucleotide sequence ID" value="NZ_VYQF01000012.1"/>
</dbReference>
<gene>
    <name evidence="1" type="ORF">FW778_21340</name>
</gene>
<name>A0A5J5IAC2_9BACT</name>
<sequence>MVKQATIVAPLKGVTNSEFIRIAPLHHPKTKVELKDLGQDADDAELIATPLPTAPPPPHLVYNHGPLIPQVKVYTIFWGKNWKSAPAFVKLEQNINKFFKDIVVSSLIDQLAEYNTPAFTIKHGSLSGSKVITANAPGSIITDAVIQQQLKAWIAANTVPAWDKNTLYFIYLDKGVTVHMGGGASCTAFCGYHNHISKKDYYAVMPFPGCAGCLGGLSVLNAITGTSSHELCEAITDPVPGTGWYDSVHGEIGDICAWAFKSVAGHNVQKEWSNSMNACV</sequence>
<evidence type="ECO:0000313" key="1">
    <source>
        <dbReference type="EMBL" id="KAA9035506.1"/>
    </source>
</evidence>
<proteinExistence type="predicted"/>
<reference evidence="1 2" key="1">
    <citation type="submission" date="2019-09" db="EMBL/GenBank/DDBJ databases">
        <title>Draft genome sequence of Ginsengibacter sp. BR5-29.</title>
        <authorList>
            <person name="Im W.-T."/>
        </authorList>
    </citation>
    <scope>NUCLEOTIDE SEQUENCE [LARGE SCALE GENOMIC DNA]</scope>
    <source>
        <strain evidence="1 2">BR5-29</strain>
    </source>
</reference>
<dbReference type="EMBL" id="VYQF01000012">
    <property type="protein sequence ID" value="KAA9035506.1"/>
    <property type="molecule type" value="Genomic_DNA"/>
</dbReference>
<dbReference type="Proteomes" id="UP000326903">
    <property type="component" value="Unassembled WGS sequence"/>
</dbReference>
<comment type="caution">
    <text evidence="1">The sequence shown here is derived from an EMBL/GenBank/DDBJ whole genome shotgun (WGS) entry which is preliminary data.</text>
</comment>
<keyword evidence="2" id="KW-1185">Reference proteome</keyword>
<dbReference type="AlphaFoldDB" id="A0A5J5IAC2"/>
<accession>A0A5J5IAC2</accession>
<protein>
    <submittedName>
        <fullName evidence="1">Uncharacterized protein</fullName>
    </submittedName>
</protein>